<comment type="similarity">
    <text evidence="2">Belongs to the Necrosis inducing protein (NPP1) family.</text>
</comment>
<comment type="caution">
    <text evidence="5">The sequence shown here is derived from an EMBL/GenBank/DDBJ whole genome shotgun (WGS) entry which is preliminary data.</text>
</comment>
<dbReference type="OrthoDB" id="147163at2759"/>
<dbReference type="GO" id="GO:0005576">
    <property type="term" value="C:extracellular region"/>
    <property type="evidence" value="ECO:0007669"/>
    <property type="project" value="UniProtKB-SubCell"/>
</dbReference>
<dbReference type="Proteomes" id="UP001165121">
    <property type="component" value="Unassembled WGS sequence"/>
</dbReference>
<evidence type="ECO:0000256" key="2">
    <source>
        <dbReference type="ARBA" id="ARBA00009520"/>
    </source>
</evidence>
<evidence type="ECO:0000313" key="5">
    <source>
        <dbReference type="EMBL" id="GMF46085.1"/>
    </source>
</evidence>
<comment type="subcellular location">
    <subcellularLocation>
        <location evidence="1">Secreted</location>
    </subcellularLocation>
</comment>
<gene>
    <name evidence="5" type="ORF">Pfra01_001681600</name>
</gene>
<sequence length="148" mass="16524">MRGISPGTSDADSSVRHAWVNTIVWLNSTENQTVVGITYSQGGAGYAFQTSLDKYMDDTHPKMVYYKDDSMDGFHTINATETAGDFHDLIDWTQLTAKARKGLEKGDFGQYTPVRFNDGNFKNSIVMGSIDGVLAYKQWVEKDSLAYM</sequence>
<keyword evidence="4" id="KW-0843">Virulence</keyword>
<keyword evidence="3" id="KW-0964">Secreted</keyword>
<evidence type="ECO:0000256" key="1">
    <source>
        <dbReference type="ARBA" id="ARBA00004613"/>
    </source>
</evidence>
<dbReference type="AlphaFoldDB" id="A0A9W6XV14"/>
<organism evidence="5 6">
    <name type="scientific">Phytophthora fragariaefolia</name>
    <dbReference type="NCBI Taxonomy" id="1490495"/>
    <lineage>
        <taxon>Eukaryota</taxon>
        <taxon>Sar</taxon>
        <taxon>Stramenopiles</taxon>
        <taxon>Oomycota</taxon>
        <taxon>Peronosporomycetes</taxon>
        <taxon>Peronosporales</taxon>
        <taxon>Peronosporaceae</taxon>
        <taxon>Phytophthora</taxon>
    </lineage>
</organism>
<evidence type="ECO:0000313" key="6">
    <source>
        <dbReference type="Proteomes" id="UP001165121"/>
    </source>
</evidence>
<dbReference type="Pfam" id="PF05630">
    <property type="entry name" value="NPP1"/>
    <property type="match status" value="1"/>
</dbReference>
<protein>
    <submittedName>
        <fullName evidence="5">Unnamed protein product</fullName>
    </submittedName>
</protein>
<dbReference type="PANTHER" id="PTHR33657">
    <property type="entry name" value="DOMAIN PROTEIN, PUTATIVE (AFU_ORTHOLOGUE AFUA_5G00600)-RELATED"/>
    <property type="match status" value="1"/>
</dbReference>
<evidence type="ECO:0000256" key="4">
    <source>
        <dbReference type="ARBA" id="ARBA00023026"/>
    </source>
</evidence>
<evidence type="ECO:0000256" key="3">
    <source>
        <dbReference type="ARBA" id="ARBA00022525"/>
    </source>
</evidence>
<dbReference type="EMBL" id="BSXT01001915">
    <property type="protein sequence ID" value="GMF46085.1"/>
    <property type="molecule type" value="Genomic_DNA"/>
</dbReference>
<keyword evidence="6" id="KW-1185">Reference proteome</keyword>
<name>A0A9W6XV14_9STRA</name>
<proteinExistence type="inferred from homology"/>
<dbReference type="InterPro" id="IPR008701">
    <property type="entry name" value="NPP1"/>
</dbReference>
<dbReference type="PANTHER" id="PTHR33657:SF8">
    <property type="entry name" value="DOMAIN PROTEIN, PUTATIVE (AFU_ORTHOLOGUE AFUA_5G00600)-RELATED"/>
    <property type="match status" value="1"/>
</dbReference>
<accession>A0A9W6XV14</accession>
<reference evidence="5" key="1">
    <citation type="submission" date="2023-04" db="EMBL/GenBank/DDBJ databases">
        <title>Phytophthora fragariaefolia NBRC 109709.</title>
        <authorList>
            <person name="Ichikawa N."/>
            <person name="Sato H."/>
            <person name="Tonouchi N."/>
        </authorList>
    </citation>
    <scope>NUCLEOTIDE SEQUENCE</scope>
    <source>
        <strain evidence="5">NBRC 109709</strain>
    </source>
</reference>